<dbReference type="SUPFAM" id="SSF47781">
    <property type="entry name" value="RuvA domain 2-like"/>
    <property type="match status" value="1"/>
</dbReference>
<gene>
    <name evidence="1" type="ORF">HLUCCX10_10390</name>
</gene>
<dbReference type="AlphaFoldDB" id="A0A0P8AGI4"/>
<dbReference type="InterPro" id="IPR010994">
    <property type="entry name" value="RuvA_2-like"/>
</dbReference>
<dbReference type="Proteomes" id="UP000050421">
    <property type="component" value="Unassembled WGS sequence"/>
</dbReference>
<dbReference type="OrthoDB" id="9766750at2"/>
<dbReference type="EMBL" id="LJXT01000062">
    <property type="protein sequence ID" value="KPQ14583.1"/>
    <property type="molecule type" value="Genomic_DNA"/>
</dbReference>
<reference evidence="1 2" key="1">
    <citation type="submission" date="2015-09" db="EMBL/GenBank/DDBJ databases">
        <title>Identification and resolution of microdiversity through metagenomic sequencing of parallel consortia.</title>
        <authorList>
            <person name="Nelson W.C."/>
            <person name="Romine M.F."/>
            <person name="Lindemann S.R."/>
        </authorList>
    </citation>
    <scope>NUCLEOTIDE SEQUENCE [LARGE SCALE GENOMIC DNA]</scope>
    <source>
        <strain evidence="1">HL-49</strain>
    </source>
</reference>
<protein>
    <submittedName>
        <fullName evidence="1">Helix-hairpin-helix motif</fullName>
    </submittedName>
</protein>
<sequence>MERLRKIGLSALILFLSGQIAFAQIPPKPEISPEDLIERLFPIPEDDIDYESIYEVLLQLYLNPINLNRADYESLQASYLLNPNQIESFFKYRDQHGDLISLYELQAIPEFDPVIIERLLPFVTLEEKTQRTKSFWQRISEEEQAYVIFRHRRVWEQRRGFSPADTSSTGRISTRYLGDPNDLYLRFRIQHARDFSLGFTLDKDAGEQFTWDPITRRYGFNFFSFHFHRYKIGKWKTLALGDFQASFGQGLVYGAGYTLGKGAETVPTVRRSSVGILPYTAALEFGFFRGAAATYQHRKWEFTALASFAPRDGRAREALDSLEDTSGLISSFNQSGLHRTPSELATKNQFREISLGGAIQYKPVSRAQLGATFLHTAFDRTWIPQQRRYNQFEFRGRSNQLGSFYFNYNWKNFLFFGESAFSASGGNGTVIGMISSLSPKVDFSLLWRNYGKTFHSFYGNSFAESTRPINERGVYMGLEVRPDKKWKLNAYYDFFRFPWLRFRLYNPSTGYEWLTRLSYRPSRTLNAFIQFREEQKDRNLPDLNEPATPYRSQAIRRRTGLLNLDVQLTKNLFTRSRIWWTGVDFGSNSSNGFMIIQDLRFAREKWKITGRYALFDTDDFDSRIYAFENHVLWTFSIPAFSGQGQRYYLLGEYDLSRKLRLYFRFARTSFTDREKISSGLQEIQGSRQTETTLLLRYYLNR</sequence>
<dbReference type="eggNOG" id="COG1555">
    <property type="taxonomic scope" value="Bacteria"/>
</dbReference>
<dbReference type="Pfam" id="PF12836">
    <property type="entry name" value="HHH_3"/>
    <property type="match status" value="1"/>
</dbReference>
<name>A0A0P8AGI4_9BACT</name>
<dbReference type="STRING" id="1305737.GCA_000526355_00729"/>
<evidence type="ECO:0000313" key="1">
    <source>
        <dbReference type="EMBL" id="KPQ14583.1"/>
    </source>
</evidence>
<dbReference type="PATRIC" id="fig|1305737.6.peg.2698"/>
<proteinExistence type="predicted"/>
<comment type="caution">
    <text evidence="1">The sequence shown here is derived from an EMBL/GenBank/DDBJ whole genome shotgun (WGS) entry which is preliminary data.</text>
</comment>
<organism evidence="1 2">
    <name type="scientific">Algoriphagus marincola HL-49</name>
    <dbReference type="NCBI Taxonomy" id="1305737"/>
    <lineage>
        <taxon>Bacteria</taxon>
        <taxon>Pseudomonadati</taxon>
        <taxon>Bacteroidota</taxon>
        <taxon>Cytophagia</taxon>
        <taxon>Cytophagales</taxon>
        <taxon>Cyclobacteriaceae</taxon>
        <taxon>Algoriphagus</taxon>
    </lineage>
</organism>
<accession>A0A0P8AGI4</accession>
<evidence type="ECO:0000313" key="2">
    <source>
        <dbReference type="Proteomes" id="UP000050421"/>
    </source>
</evidence>